<evidence type="ECO:0000313" key="1">
    <source>
        <dbReference type="EMBL" id="OCF56304.1"/>
    </source>
</evidence>
<gene>
    <name evidence="1" type="ORF">L486_06245</name>
</gene>
<keyword evidence="2" id="KW-1185">Reference proteome</keyword>
<dbReference type="InterPro" id="IPR011009">
    <property type="entry name" value="Kinase-like_dom_sf"/>
</dbReference>
<accession>A0A1B9ILQ6</accession>
<dbReference type="EMBL" id="KV700091">
    <property type="protein sequence ID" value="OCF56304.1"/>
    <property type="molecule type" value="Genomic_DNA"/>
</dbReference>
<organism evidence="1 2">
    <name type="scientific">Kwoniella mangroviensis CBS 10435</name>
    <dbReference type="NCBI Taxonomy" id="1331196"/>
    <lineage>
        <taxon>Eukaryota</taxon>
        <taxon>Fungi</taxon>
        <taxon>Dikarya</taxon>
        <taxon>Basidiomycota</taxon>
        <taxon>Agaricomycotina</taxon>
        <taxon>Tremellomycetes</taxon>
        <taxon>Tremellales</taxon>
        <taxon>Cryptococcaceae</taxon>
        <taxon>Kwoniella</taxon>
    </lineage>
</organism>
<sequence length="352" mass="40432">MSGTWDDQWSIEIGGDGQTTEITGYLEPDPQIVEKVRLLHQQLWLKMWLNQCDYYMLYNTSSILIYHLKSPTQIRLSYVAPRESLAPTQLGSILPKDWQSPVTPSAAPRTNPKDRATSIGIALQKMRSILDQDGKRLGRTWDVYLAVLAIPLRLTQNKDDIKCMLGPKGIHEGSANPYVILRVVAKITPTNLPECLKLVEKRFQTEAMKAARNESKIYNTRLLKFQSDKVPECYGLWKVNSGPNKRLIMVLSRVEGRLEREDENWEHLHDLDRIEIAKLYQAIHSVGVVHGDRSLRHIRYDYSYPSTDPYRDPSPLMLIDFEGSKIVGKRHPDLSEEKSIVLSELDLAEDYY</sequence>
<dbReference type="OrthoDB" id="2596802at2759"/>
<name>A0A1B9ILQ6_9TREE</name>
<dbReference type="AlphaFoldDB" id="A0A1B9ILQ6"/>
<evidence type="ECO:0000313" key="2">
    <source>
        <dbReference type="Proteomes" id="UP000092583"/>
    </source>
</evidence>
<dbReference type="Proteomes" id="UP000092583">
    <property type="component" value="Unassembled WGS sequence"/>
</dbReference>
<proteinExistence type="predicted"/>
<reference evidence="2" key="2">
    <citation type="submission" date="2013-12" db="EMBL/GenBank/DDBJ databases">
        <title>Evolution of pathogenesis and genome organization in the Tremellales.</title>
        <authorList>
            <person name="Cuomo C."/>
            <person name="Litvintseva A."/>
            <person name="Heitman J."/>
            <person name="Chen Y."/>
            <person name="Sun S."/>
            <person name="Springer D."/>
            <person name="Dromer F."/>
            <person name="Young S."/>
            <person name="Zeng Q."/>
            <person name="Chapman S."/>
            <person name="Gujja S."/>
            <person name="Saif S."/>
            <person name="Birren B."/>
        </authorList>
    </citation>
    <scope>NUCLEOTIDE SEQUENCE [LARGE SCALE GENOMIC DNA]</scope>
    <source>
        <strain evidence="2">CBS 10435</strain>
    </source>
</reference>
<reference evidence="1 2" key="1">
    <citation type="submission" date="2013-07" db="EMBL/GenBank/DDBJ databases">
        <title>The Genome Sequence of Kwoniella mangroviensis CBS10435.</title>
        <authorList>
            <consortium name="The Broad Institute Genome Sequencing Platform"/>
            <person name="Cuomo C."/>
            <person name="Litvintseva A."/>
            <person name="Chen Y."/>
            <person name="Heitman J."/>
            <person name="Sun S."/>
            <person name="Springer D."/>
            <person name="Dromer F."/>
            <person name="Young S.K."/>
            <person name="Zeng Q."/>
            <person name="Gargeya S."/>
            <person name="Fitzgerald M."/>
            <person name="Abouelleil A."/>
            <person name="Alvarado L."/>
            <person name="Berlin A.M."/>
            <person name="Chapman S.B."/>
            <person name="Dewar J."/>
            <person name="Goldberg J."/>
            <person name="Griggs A."/>
            <person name="Gujja S."/>
            <person name="Hansen M."/>
            <person name="Howarth C."/>
            <person name="Imamovic A."/>
            <person name="Larimer J."/>
            <person name="McCowan C."/>
            <person name="Murphy C."/>
            <person name="Pearson M."/>
            <person name="Priest M."/>
            <person name="Roberts A."/>
            <person name="Saif S."/>
            <person name="Shea T."/>
            <person name="Sykes S."/>
            <person name="Wortman J."/>
            <person name="Nusbaum C."/>
            <person name="Birren B."/>
        </authorList>
    </citation>
    <scope>NUCLEOTIDE SEQUENCE [LARGE SCALE GENOMIC DNA]</scope>
    <source>
        <strain evidence="1 2">CBS 10435</strain>
    </source>
</reference>
<evidence type="ECO:0008006" key="3">
    <source>
        <dbReference type="Google" id="ProtNLM"/>
    </source>
</evidence>
<protein>
    <recommendedName>
        <fullName evidence="3">Protein kinase domain-containing protein</fullName>
    </recommendedName>
</protein>
<dbReference type="SUPFAM" id="SSF56112">
    <property type="entry name" value="Protein kinase-like (PK-like)"/>
    <property type="match status" value="1"/>
</dbReference>